<keyword evidence="2" id="KW-1133">Transmembrane helix</keyword>
<name>A0A9N7VIZ8_PLEPL</name>
<gene>
    <name evidence="3" type="ORF">PLEPLA_LOCUS39545</name>
</gene>
<dbReference type="Proteomes" id="UP001153269">
    <property type="component" value="Unassembled WGS sequence"/>
</dbReference>
<evidence type="ECO:0000313" key="3">
    <source>
        <dbReference type="EMBL" id="CAB1451818.1"/>
    </source>
</evidence>
<protein>
    <submittedName>
        <fullName evidence="3">Uncharacterized protein</fullName>
    </submittedName>
</protein>
<dbReference type="AlphaFoldDB" id="A0A9N7VIZ8"/>
<feature type="transmembrane region" description="Helical" evidence="2">
    <location>
        <begin position="110"/>
        <end position="128"/>
    </location>
</feature>
<evidence type="ECO:0000256" key="2">
    <source>
        <dbReference type="SAM" id="Phobius"/>
    </source>
</evidence>
<sequence length="138" mass="15565">GLNQGPACSQQSRGFAKSKNSVSRLIPQPSLSIPWSAQLRQLAELYPGPGLLRRYSAKFLLLYYYAEVADEEKWDKREKGGDHRFISPLWGYFGKSRQAQRQTVKQGDEMVLMALSLFLVLAIMAALSRVSEVRGRDS</sequence>
<keyword evidence="4" id="KW-1185">Reference proteome</keyword>
<keyword evidence="2" id="KW-0812">Transmembrane</keyword>
<organism evidence="3 4">
    <name type="scientific">Pleuronectes platessa</name>
    <name type="common">European plaice</name>
    <dbReference type="NCBI Taxonomy" id="8262"/>
    <lineage>
        <taxon>Eukaryota</taxon>
        <taxon>Metazoa</taxon>
        <taxon>Chordata</taxon>
        <taxon>Craniata</taxon>
        <taxon>Vertebrata</taxon>
        <taxon>Euteleostomi</taxon>
        <taxon>Actinopterygii</taxon>
        <taxon>Neopterygii</taxon>
        <taxon>Teleostei</taxon>
        <taxon>Neoteleostei</taxon>
        <taxon>Acanthomorphata</taxon>
        <taxon>Carangaria</taxon>
        <taxon>Pleuronectiformes</taxon>
        <taxon>Pleuronectoidei</taxon>
        <taxon>Pleuronectidae</taxon>
        <taxon>Pleuronectes</taxon>
    </lineage>
</organism>
<feature type="region of interest" description="Disordered" evidence="1">
    <location>
        <begin position="1"/>
        <end position="21"/>
    </location>
</feature>
<comment type="caution">
    <text evidence="3">The sequence shown here is derived from an EMBL/GenBank/DDBJ whole genome shotgun (WGS) entry which is preliminary data.</text>
</comment>
<dbReference type="EMBL" id="CADEAL010004103">
    <property type="protein sequence ID" value="CAB1451818.1"/>
    <property type="molecule type" value="Genomic_DNA"/>
</dbReference>
<evidence type="ECO:0000313" key="4">
    <source>
        <dbReference type="Proteomes" id="UP001153269"/>
    </source>
</evidence>
<evidence type="ECO:0000256" key="1">
    <source>
        <dbReference type="SAM" id="MobiDB-lite"/>
    </source>
</evidence>
<proteinExistence type="predicted"/>
<feature type="non-terminal residue" evidence="3">
    <location>
        <position position="138"/>
    </location>
</feature>
<keyword evidence="2" id="KW-0472">Membrane</keyword>
<reference evidence="3" key="1">
    <citation type="submission" date="2020-03" db="EMBL/GenBank/DDBJ databases">
        <authorList>
            <person name="Weist P."/>
        </authorList>
    </citation>
    <scope>NUCLEOTIDE SEQUENCE</scope>
</reference>
<accession>A0A9N7VIZ8</accession>